<evidence type="ECO:0000313" key="8">
    <source>
        <dbReference type="EMBL" id="VEU24139.1"/>
    </source>
</evidence>
<feature type="transmembrane region" description="Helical" evidence="7">
    <location>
        <begin position="491"/>
        <end position="514"/>
    </location>
</feature>
<keyword evidence="5 7" id="KW-1133">Transmembrane helix</keyword>
<evidence type="ECO:0000256" key="1">
    <source>
        <dbReference type="ARBA" id="ARBA00004141"/>
    </source>
</evidence>
<dbReference type="InterPro" id="IPR052599">
    <property type="entry name" value="SLC43A_AATransporter"/>
</dbReference>
<protein>
    <submittedName>
        <fullName evidence="8">DEKNAAC105347</fullName>
    </submittedName>
</protein>
<keyword evidence="6 7" id="KW-0472">Membrane</keyword>
<dbReference type="GO" id="GO:0000329">
    <property type="term" value="C:fungal-type vacuole membrane"/>
    <property type="evidence" value="ECO:0007669"/>
    <property type="project" value="TreeGrafter"/>
</dbReference>
<dbReference type="InParanoid" id="A0A448YT94"/>
<dbReference type="EMBL" id="CAACVR010000075">
    <property type="protein sequence ID" value="VEU24139.1"/>
    <property type="molecule type" value="Genomic_DNA"/>
</dbReference>
<dbReference type="SUPFAM" id="SSF103473">
    <property type="entry name" value="MFS general substrate transporter"/>
    <property type="match status" value="1"/>
</dbReference>
<dbReference type="PANTHER" id="PTHR20772:SF2">
    <property type="entry name" value="PROTEIN FMP42"/>
    <property type="match status" value="1"/>
</dbReference>
<feature type="transmembrane region" description="Helical" evidence="7">
    <location>
        <begin position="160"/>
        <end position="179"/>
    </location>
</feature>
<feature type="transmembrane region" description="Helical" evidence="7">
    <location>
        <begin position="374"/>
        <end position="394"/>
    </location>
</feature>
<reference evidence="8 9" key="1">
    <citation type="submission" date="2018-12" db="EMBL/GenBank/DDBJ databases">
        <authorList>
            <person name="Tiukova I."/>
            <person name="Dainat J."/>
        </authorList>
    </citation>
    <scope>NUCLEOTIDE SEQUENCE [LARGE SCALE GENOMIC DNA]</scope>
</reference>
<dbReference type="PANTHER" id="PTHR20772">
    <property type="entry name" value="PROTEIN FMP42"/>
    <property type="match status" value="1"/>
</dbReference>
<feature type="transmembrane region" description="Helical" evidence="7">
    <location>
        <begin position="426"/>
        <end position="444"/>
    </location>
</feature>
<evidence type="ECO:0000256" key="6">
    <source>
        <dbReference type="ARBA" id="ARBA00023136"/>
    </source>
</evidence>
<feature type="transmembrane region" description="Helical" evidence="7">
    <location>
        <begin position="331"/>
        <end position="354"/>
    </location>
</feature>
<feature type="transmembrane region" description="Helical" evidence="7">
    <location>
        <begin position="129"/>
        <end position="148"/>
    </location>
</feature>
<dbReference type="OrthoDB" id="330047at2759"/>
<keyword evidence="4 7" id="KW-0812">Transmembrane</keyword>
<organism evidence="8 9">
    <name type="scientific">Brettanomyces naardenensis</name>
    <name type="common">Yeast</name>
    <dbReference type="NCBI Taxonomy" id="13370"/>
    <lineage>
        <taxon>Eukaryota</taxon>
        <taxon>Fungi</taxon>
        <taxon>Dikarya</taxon>
        <taxon>Ascomycota</taxon>
        <taxon>Saccharomycotina</taxon>
        <taxon>Pichiomycetes</taxon>
        <taxon>Pichiales</taxon>
        <taxon>Pichiaceae</taxon>
        <taxon>Brettanomyces</taxon>
    </lineage>
</organism>
<accession>A0A448YT94</accession>
<sequence length="532" mass="58565">MFFFEVSTKRRLLQCFAAIFWCLLGAGPIFGFAALKPTLISQGIYEDVCQIDTLTTAPSVVAKCSAQDLKLNFMFTVAAALTNVCALVIGRVLDTAGPRACGLIASSFLFLSCFTFIFASSLSPYFDPYLIGFSFMALGGPFAYISSFQLSNAFPEKSGLILAIITGSFDTSSAVFLVYKKLYFLNPSLFTLENFYKVYLFVPAFITIVQLTVMPSESYLIPPADIIPNPTPMQRRLSEAIEAEERFSISNFVHPDEQTALLQAPILEQPLISPSRSSSPAKRKSSLGDVYKSVYIEEEIEAASKDPDAAPANSIFGILHGFPSGYQFRTWWFSLICLYSTVQMLRLNYFVATVNSQYAYLFASHRLADKLNRVFDIALPLGGVVSIPLVGLFLDNFSTAVVLSTLLAISLIIGLLGIVTKSFVSGLLNVLLFVCFRPFFYTTISDYCAKVFGFETFGTIYGAIMTVAGVFNISQSYLDRLTHSTFSMNPIPVNVFLIALTVISGGGLVAYVCAETKMYNRRRRLPNQGISS</sequence>
<evidence type="ECO:0000256" key="4">
    <source>
        <dbReference type="ARBA" id="ARBA00022692"/>
    </source>
</evidence>
<comment type="similarity">
    <text evidence="2">Belongs to the SLC43A transporter (TC 2.A.1.44) family.</text>
</comment>
<evidence type="ECO:0000313" key="9">
    <source>
        <dbReference type="Proteomes" id="UP000290900"/>
    </source>
</evidence>
<feature type="transmembrane region" description="Helical" evidence="7">
    <location>
        <begin position="100"/>
        <end position="123"/>
    </location>
</feature>
<proteinExistence type="inferred from homology"/>
<keyword evidence="9" id="KW-1185">Reference proteome</keyword>
<dbReference type="AlphaFoldDB" id="A0A448YT94"/>
<name>A0A448YT94_BRENA</name>
<dbReference type="InterPro" id="IPR036259">
    <property type="entry name" value="MFS_trans_sf"/>
</dbReference>
<feature type="transmembrane region" description="Helical" evidence="7">
    <location>
        <begin position="194"/>
        <end position="213"/>
    </location>
</feature>
<dbReference type="Proteomes" id="UP000290900">
    <property type="component" value="Unassembled WGS sequence"/>
</dbReference>
<evidence type="ECO:0000256" key="2">
    <source>
        <dbReference type="ARBA" id="ARBA00006595"/>
    </source>
</evidence>
<keyword evidence="3" id="KW-0813">Transport</keyword>
<feature type="transmembrane region" description="Helical" evidence="7">
    <location>
        <begin position="12"/>
        <end position="35"/>
    </location>
</feature>
<feature type="transmembrane region" description="Helical" evidence="7">
    <location>
        <begin position="451"/>
        <end position="471"/>
    </location>
</feature>
<comment type="subcellular location">
    <subcellularLocation>
        <location evidence="1">Membrane</location>
        <topology evidence="1">Multi-pass membrane protein</topology>
    </subcellularLocation>
</comment>
<evidence type="ECO:0000256" key="7">
    <source>
        <dbReference type="SAM" id="Phobius"/>
    </source>
</evidence>
<feature type="transmembrane region" description="Helical" evidence="7">
    <location>
        <begin position="401"/>
        <end position="420"/>
    </location>
</feature>
<dbReference type="STRING" id="13370.A0A448YT94"/>
<feature type="transmembrane region" description="Helical" evidence="7">
    <location>
        <begin position="73"/>
        <end position="93"/>
    </location>
</feature>
<gene>
    <name evidence="8" type="ORF">BRENAR_LOCUS4867</name>
</gene>
<evidence type="ECO:0000256" key="3">
    <source>
        <dbReference type="ARBA" id="ARBA00022448"/>
    </source>
</evidence>
<evidence type="ECO:0000256" key="5">
    <source>
        <dbReference type="ARBA" id="ARBA00022989"/>
    </source>
</evidence>